<protein>
    <submittedName>
        <fullName evidence="1">Uncharacterized protein</fullName>
    </submittedName>
</protein>
<evidence type="ECO:0000313" key="2">
    <source>
        <dbReference type="Proteomes" id="UP000016927"/>
    </source>
</evidence>
<evidence type="ECO:0000313" key="1">
    <source>
        <dbReference type="EMBL" id="EOB15537.1"/>
    </source>
</evidence>
<gene>
    <name evidence="1" type="ORF">NBO_2g0029</name>
</gene>
<dbReference type="AlphaFoldDB" id="R0KZA4"/>
<dbReference type="EMBL" id="KB908910">
    <property type="protein sequence ID" value="EOB15537.1"/>
    <property type="molecule type" value="Genomic_DNA"/>
</dbReference>
<keyword evidence="2" id="KW-1185">Reference proteome</keyword>
<dbReference type="HOGENOM" id="CLU_3050902_0_0_1"/>
<dbReference type="VEuPathDB" id="MicrosporidiaDB:NBO_2g0029"/>
<organism evidence="1 2">
    <name type="scientific">Nosema bombycis (strain CQ1 / CVCC 102059)</name>
    <name type="common">Microsporidian parasite</name>
    <name type="synonym">Pebrine of silkworm</name>
    <dbReference type="NCBI Taxonomy" id="578461"/>
    <lineage>
        <taxon>Eukaryota</taxon>
        <taxon>Fungi</taxon>
        <taxon>Fungi incertae sedis</taxon>
        <taxon>Microsporidia</taxon>
        <taxon>Nosematidae</taxon>
        <taxon>Nosema</taxon>
    </lineage>
</organism>
<name>R0KZA4_NOSB1</name>
<proteinExistence type="predicted"/>
<sequence>MNVFMQILRDFVCFLFMQIYHYLALKQQGGFFPRGFCLFFIHANLSMPCIKATR</sequence>
<dbReference type="Proteomes" id="UP000016927">
    <property type="component" value="Unassembled WGS sequence"/>
</dbReference>
<reference evidence="1 2" key="1">
    <citation type="journal article" date="2013" name="BMC Genomics">
        <title>Comparative genomics of parasitic silkworm microsporidia reveal an association between genome expansion and host adaptation.</title>
        <authorList>
            <person name="Pan G."/>
            <person name="Xu J."/>
            <person name="Li T."/>
            <person name="Xia Q."/>
            <person name="Liu S.L."/>
            <person name="Zhang G."/>
            <person name="Li S."/>
            <person name="Li C."/>
            <person name="Liu H."/>
            <person name="Yang L."/>
            <person name="Liu T."/>
            <person name="Zhang X."/>
            <person name="Wu Z."/>
            <person name="Fan W."/>
            <person name="Dang X."/>
            <person name="Xiang H."/>
            <person name="Tao M."/>
            <person name="Li Y."/>
            <person name="Hu J."/>
            <person name="Li Z."/>
            <person name="Lin L."/>
            <person name="Luo J."/>
            <person name="Geng L."/>
            <person name="Wang L."/>
            <person name="Long M."/>
            <person name="Wan Y."/>
            <person name="He N."/>
            <person name="Zhang Z."/>
            <person name="Lu C."/>
            <person name="Keeling P.J."/>
            <person name="Wang J."/>
            <person name="Xiang Z."/>
            <person name="Zhou Z."/>
        </authorList>
    </citation>
    <scope>NUCLEOTIDE SEQUENCE [LARGE SCALE GENOMIC DNA]</scope>
    <source>
        <strain evidence="2">CQ1 / CVCC 102059</strain>
    </source>
</reference>
<accession>R0KZA4</accession>